<name>A0ABN6P481_9PROT</name>
<evidence type="ECO:0000259" key="1">
    <source>
        <dbReference type="Pfam" id="PF05050"/>
    </source>
</evidence>
<dbReference type="PANTHER" id="PTHR34203">
    <property type="entry name" value="METHYLTRANSFERASE, FKBM FAMILY PROTEIN"/>
    <property type="match status" value="1"/>
</dbReference>
<dbReference type="PANTHER" id="PTHR34203:SF15">
    <property type="entry name" value="SLL1173 PROTEIN"/>
    <property type="match status" value="1"/>
</dbReference>
<dbReference type="Pfam" id="PF05050">
    <property type="entry name" value="Methyltransf_21"/>
    <property type="match status" value="1"/>
</dbReference>
<protein>
    <recommendedName>
        <fullName evidence="1">Methyltransferase FkbM domain-containing protein</fullName>
    </recommendedName>
</protein>
<dbReference type="Proteomes" id="UP000831327">
    <property type="component" value="Chromosome"/>
</dbReference>
<evidence type="ECO:0000313" key="3">
    <source>
        <dbReference type="Proteomes" id="UP000831327"/>
    </source>
</evidence>
<sequence length="289" mass="30377">MRLAALPRLAGFLWRHPLVRRDPLGAAARLLRWQAAARRGQVLEPPWVEGPAGLVRLRLKRGLSSATACWYAGLTDPAEMGFVLQALRAGDRMVDVGANVGVYAVLAAGAAGAQVLALEPAAETLPDLRAMVALNGVLDRVEIRPVAASAAPGVLRFTTGRGTTNQAAPDGAAEVPVDTLDRLCADTPPLLLKVDVEGAEPDVLAGAATLLAGEVLKAAILETAGATDTAIEARLRAAGFAPFAYDPCPRRLTPLSGPARPNTLYLRDLPFWQARLATAPVIRVFGRAL</sequence>
<reference evidence="2 3" key="1">
    <citation type="journal article" date="2016" name="Microbes Environ.">
        <title>Phylogenetically diverse aerobic anoxygenic phototrophic bacteria isolated from epilithic biofilms in Tama river, Japan.</title>
        <authorList>
            <person name="Hirose S."/>
            <person name="Matsuura K."/>
            <person name="Haruta S."/>
        </authorList>
    </citation>
    <scope>NUCLEOTIDE SEQUENCE [LARGE SCALE GENOMIC DNA]</scope>
    <source>
        <strain evidence="2 3">S08</strain>
    </source>
</reference>
<dbReference type="RefSeq" id="WP_244459901.1">
    <property type="nucleotide sequence ID" value="NZ_AP025637.1"/>
</dbReference>
<dbReference type="SUPFAM" id="SSF53335">
    <property type="entry name" value="S-adenosyl-L-methionine-dependent methyltransferases"/>
    <property type="match status" value="1"/>
</dbReference>
<dbReference type="EMBL" id="AP025637">
    <property type="protein sequence ID" value="BDG72713.1"/>
    <property type="molecule type" value="Genomic_DNA"/>
</dbReference>
<dbReference type="NCBIfam" id="TIGR01444">
    <property type="entry name" value="fkbM_fam"/>
    <property type="match status" value="1"/>
</dbReference>
<keyword evidence="3" id="KW-1185">Reference proteome</keyword>
<dbReference type="InterPro" id="IPR052514">
    <property type="entry name" value="SAM-dependent_MTase"/>
</dbReference>
<evidence type="ECO:0000313" key="2">
    <source>
        <dbReference type="EMBL" id="BDG72713.1"/>
    </source>
</evidence>
<accession>A0ABN6P481</accession>
<feature type="domain" description="Methyltransferase FkbM" evidence="1">
    <location>
        <begin position="95"/>
        <end position="211"/>
    </location>
</feature>
<gene>
    <name evidence="2" type="ORF">Rmf_26420</name>
</gene>
<dbReference type="InterPro" id="IPR006342">
    <property type="entry name" value="FkbM_mtfrase"/>
</dbReference>
<dbReference type="InterPro" id="IPR029063">
    <property type="entry name" value="SAM-dependent_MTases_sf"/>
</dbReference>
<dbReference type="Gene3D" id="3.40.50.150">
    <property type="entry name" value="Vaccinia Virus protein VP39"/>
    <property type="match status" value="1"/>
</dbReference>
<proteinExistence type="predicted"/>
<organism evidence="2 3">
    <name type="scientific">Roseomonas fluvialis</name>
    <dbReference type="NCBI Taxonomy" id="1750527"/>
    <lineage>
        <taxon>Bacteria</taxon>
        <taxon>Pseudomonadati</taxon>
        <taxon>Pseudomonadota</taxon>
        <taxon>Alphaproteobacteria</taxon>
        <taxon>Acetobacterales</taxon>
        <taxon>Roseomonadaceae</taxon>
        <taxon>Roseomonas</taxon>
    </lineage>
</organism>